<protein>
    <submittedName>
        <fullName evidence="5">SFRICE_010364</fullName>
    </submittedName>
</protein>
<feature type="region of interest" description="Disordered" evidence="3">
    <location>
        <begin position="16"/>
        <end position="58"/>
    </location>
</feature>
<dbReference type="GO" id="GO:0003729">
    <property type="term" value="F:mRNA binding"/>
    <property type="evidence" value="ECO:0007669"/>
    <property type="project" value="TreeGrafter"/>
</dbReference>
<feature type="region of interest" description="Disordered" evidence="3">
    <location>
        <begin position="174"/>
        <end position="231"/>
    </location>
</feature>
<dbReference type="EMBL" id="ODYU01004197">
    <property type="protein sequence ID" value="SOQ43806.1"/>
    <property type="molecule type" value="Genomic_DNA"/>
</dbReference>
<name>A0A2H1VSQ5_SPOFR</name>
<dbReference type="Gene3D" id="3.30.70.330">
    <property type="match status" value="1"/>
</dbReference>
<accession>A0A2H1VSQ5</accession>
<evidence type="ECO:0000256" key="2">
    <source>
        <dbReference type="PROSITE-ProRule" id="PRU00176"/>
    </source>
</evidence>
<gene>
    <name evidence="5" type="ORF">SFRICE_010364</name>
</gene>
<dbReference type="SUPFAM" id="SSF54928">
    <property type="entry name" value="RNA-binding domain, RBD"/>
    <property type="match status" value="1"/>
</dbReference>
<evidence type="ECO:0000256" key="3">
    <source>
        <dbReference type="SAM" id="MobiDB-lite"/>
    </source>
</evidence>
<dbReference type="PANTHER" id="PTHR19965">
    <property type="entry name" value="RNA AND EXPORT FACTOR BINDING PROTEIN"/>
    <property type="match status" value="1"/>
</dbReference>
<reference evidence="5" key="1">
    <citation type="submission" date="2016-07" db="EMBL/GenBank/DDBJ databases">
        <authorList>
            <person name="Bretaudeau A."/>
        </authorList>
    </citation>
    <scope>NUCLEOTIDE SEQUENCE</scope>
    <source>
        <strain evidence="5">Rice</strain>
        <tissue evidence="5">Whole body</tissue>
    </source>
</reference>
<dbReference type="InterPro" id="IPR051229">
    <property type="entry name" value="ALYREF_mRNA_export"/>
</dbReference>
<dbReference type="AlphaFoldDB" id="A0A2H1VSQ5"/>
<dbReference type="GO" id="GO:0006406">
    <property type="term" value="P:mRNA export from nucleus"/>
    <property type="evidence" value="ECO:0007669"/>
    <property type="project" value="TreeGrafter"/>
</dbReference>
<proteinExistence type="predicted"/>
<organism evidence="5">
    <name type="scientific">Spodoptera frugiperda</name>
    <name type="common">Fall armyworm</name>
    <dbReference type="NCBI Taxonomy" id="7108"/>
    <lineage>
        <taxon>Eukaryota</taxon>
        <taxon>Metazoa</taxon>
        <taxon>Ecdysozoa</taxon>
        <taxon>Arthropoda</taxon>
        <taxon>Hexapoda</taxon>
        <taxon>Insecta</taxon>
        <taxon>Pterygota</taxon>
        <taxon>Neoptera</taxon>
        <taxon>Endopterygota</taxon>
        <taxon>Lepidoptera</taxon>
        <taxon>Glossata</taxon>
        <taxon>Ditrysia</taxon>
        <taxon>Noctuoidea</taxon>
        <taxon>Noctuidae</taxon>
        <taxon>Amphipyrinae</taxon>
        <taxon>Spodoptera</taxon>
    </lineage>
</organism>
<dbReference type="InterPro" id="IPR000504">
    <property type="entry name" value="RRM_dom"/>
</dbReference>
<dbReference type="GO" id="GO:0005634">
    <property type="term" value="C:nucleus"/>
    <property type="evidence" value="ECO:0007669"/>
    <property type="project" value="TreeGrafter"/>
</dbReference>
<dbReference type="SMART" id="SM00360">
    <property type="entry name" value="RRM"/>
    <property type="match status" value="1"/>
</dbReference>
<keyword evidence="1 2" id="KW-0694">RNA-binding</keyword>
<sequence>MVYRTQVYTAARYTYNDSSRKSGGSRGRAGSSYRHDRTERVLRGGHRGDISKPLRPSNYPRSEVYRVAKDGTHVPRVERKIQKVVSPSISTGPTKLYVSNLDSEVNNLDMEELFQDFGVLKSASINWDKTGRSKGTADVIFEKRADALKAIDELHGRTLDGKALNIQLATSDDGSIEDRSPVSIDSGYSGNSGSDERNTRCDGEDTKKDRSESHSTVNKRTRAEDAKHSARTAEQLDADLDAYMNLKAI</sequence>
<dbReference type="InterPro" id="IPR012677">
    <property type="entry name" value="Nucleotide-bd_a/b_plait_sf"/>
</dbReference>
<dbReference type="PANTHER" id="PTHR19965:SF35">
    <property type="entry name" value="RNA ANNEALING PROTEIN YRA1"/>
    <property type="match status" value="1"/>
</dbReference>
<evidence type="ECO:0000313" key="5">
    <source>
        <dbReference type="EMBL" id="SOQ43806.1"/>
    </source>
</evidence>
<dbReference type="PROSITE" id="PS50102">
    <property type="entry name" value="RRM"/>
    <property type="match status" value="1"/>
</dbReference>
<feature type="domain" description="RRM" evidence="4">
    <location>
        <begin position="94"/>
        <end position="171"/>
    </location>
</feature>
<feature type="compositionally biased region" description="Basic and acidic residues" evidence="3">
    <location>
        <begin position="33"/>
        <end position="52"/>
    </location>
</feature>
<evidence type="ECO:0000259" key="4">
    <source>
        <dbReference type="PROSITE" id="PS50102"/>
    </source>
</evidence>
<dbReference type="Pfam" id="PF00076">
    <property type="entry name" value="RRM_1"/>
    <property type="match status" value="1"/>
</dbReference>
<evidence type="ECO:0000256" key="1">
    <source>
        <dbReference type="ARBA" id="ARBA00022884"/>
    </source>
</evidence>
<feature type="compositionally biased region" description="Basic and acidic residues" evidence="3">
    <location>
        <begin position="194"/>
        <end position="213"/>
    </location>
</feature>
<dbReference type="InterPro" id="IPR035979">
    <property type="entry name" value="RBD_domain_sf"/>
</dbReference>